<gene>
    <name evidence="3" type="ORF">N0B51_08850</name>
</gene>
<protein>
    <submittedName>
        <fullName evidence="3">CHRD domain-containing protein</fullName>
    </submittedName>
</protein>
<feature type="domain" description="CHRD" evidence="2">
    <location>
        <begin position="30"/>
        <end position="146"/>
    </location>
</feature>
<keyword evidence="1" id="KW-0732">Signal</keyword>
<dbReference type="AlphaFoldDB" id="A0A9X2W1A8"/>
<dbReference type="Proteomes" id="UP001142648">
    <property type="component" value="Unassembled WGS sequence"/>
</dbReference>
<accession>A0A9X2W1A8</accession>
<evidence type="ECO:0000259" key="2">
    <source>
        <dbReference type="SMART" id="SM00754"/>
    </source>
</evidence>
<evidence type="ECO:0000256" key="1">
    <source>
        <dbReference type="SAM" id="SignalP"/>
    </source>
</evidence>
<evidence type="ECO:0000313" key="4">
    <source>
        <dbReference type="Proteomes" id="UP001142648"/>
    </source>
</evidence>
<dbReference type="SMART" id="SM00754">
    <property type="entry name" value="CHRD"/>
    <property type="match status" value="1"/>
</dbReference>
<feature type="signal peptide" evidence="1">
    <location>
        <begin position="1"/>
        <end position="23"/>
    </location>
</feature>
<evidence type="ECO:0000313" key="3">
    <source>
        <dbReference type="EMBL" id="MCT2559088.1"/>
    </source>
</evidence>
<dbReference type="EMBL" id="JAOAMV010000004">
    <property type="protein sequence ID" value="MCT2559088.1"/>
    <property type="molecule type" value="Genomic_DNA"/>
</dbReference>
<proteinExistence type="predicted"/>
<name>A0A9X2W1A8_9SPHN</name>
<reference evidence="3" key="1">
    <citation type="submission" date="2022-09" db="EMBL/GenBank/DDBJ databases">
        <title>The genome sequence of Tsuneonella sp. YG55.</title>
        <authorList>
            <person name="Liu Y."/>
        </authorList>
    </citation>
    <scope>NUCLEOTIDE SEQUENCE</scope>
    <source>
        <strain evidence="3">YG55</strain>
    </source>
</reference>
<dbReference type="RefSeq" id="WP_259961960.1">
    <property type="nucleotide sequence ID" value="NZ_JAOAMV010000004.1"/>
</dbReference>
<dbReference type="Pfam" id="PF07452">
    <property type="entry name" value="CHRD"/>
    <property type="match status" value="1"/>
</dbReference>
<organism evidence="3 4">
    <name type="scientific">Tsuneonella litorea</name>
    <dbReference type="NCBI Taxonomy" id="2976475"/>
    <lineage>
        <taxon>Bacteria</taxon>
        <taxon>Pseudomonadati</taxon>
        <taxon>Pseudomonadota</taxon>
        <taxon>Alphaproteobacteria</taxon>
        <taxon>Sphingomonadales</taxon>
        <taxon>Erythrobacteraceae</taxon>
        <taxon>Tsuneonella</taxon>
    </lineage>
</organism>
<comment type="caution">
    <text evidence="3">The sequence shown here is derived from an EMBL/GenBank/DDBJ whole genome shotgun (WGS) entry which is preliminary data.</text>
</comment>
<dbReference type="InterPro" id="IPR010895">
    <property type="entry name" value="CHRD"/>
</dbReference>
<keyword evidence="4" id="KW-1185">Reference proteome</keyword>
<feature type="chain" id="PRO_5040937105" evidence="1">
    <location>
        <begin position="24"/>
        <end position="146"/>
    </location>
</feature>
<sequence>MKLSQIAAASALAALVIAVPTTAAHLQNGRPLTATLDGASEAPGPGDEDGDGTLVARINVGQGQFCYTLMVSGIDPATAAHIHEAPAGSPGPVVIALSAPGSGSSSGCVSVPKEQLREILISPSDYYVNVHNAAFPGGALRGQLEK</sequence>